<dbReference type="Proteomes" id="UP000182932">
    <property type="component" value="Unassembled WGS sequence"/>
</dbReference>
<accession>A0A975WAD4</accession>
<dbReference type="InterPro" id="IPR029068">
    <property type="entry name" value="Glyas_Bleomycin-R_OHBP_Dase"/>
</dbReference>
<keyword evidence="3" id="KW-1185">Reference proteome</keyword>
<proteinExistence type="predicted"/>
<dbReference type="InterPro" id="IPR052164">
    <property type="entry name" value="Anthracycline_SecMetBiosynth"/>
</dbReference>
<dbReference type="InterPro" id="IPR053863">
    <property type="entry name" value="Glyoxy/Ble-like_N"/>
</dbReference>
<dbReference type="Gene3D" id="3.10.180.10">
    <property type="entry name" value="2,3-Dihydroxybiphenyl 1,2-Dioxygenase, domain 1"/>
    <property type="match status" value="1"/>
</dbReference>
<comment type="caution">
    <text evidence="2">The sequence shown here is derived from an EMBL/GenBank/DDBJ whole genome shotgun (WGS) entry which is preliminary data.</text>
</comment>
<dbReference type="AlphaFoldDB" id="A0A975WAD4"/>
<dbReference type="SUPFAM" id="SSF54593">
    <property type="entry name" value="Glyoxalase/Bleomycin resistance protein/Dihydroxybiphenyl dioxygenase"/>
    <property type="match status" value="1"/>
</dbReference>
<evidence type="ECO:0000313" key="3">
    <source>
        <dbReference type="Proteomes" id="UP000182932"/>
    </source>
</evidence>
<dbReference type="InterPro" id="IPR037523">
    <property type="entry name" value="VOC_core"/>
</dbReference>
<dbReference type="PANTHER" id="PTHR33993">
    <property type="entry name" value="GLYOXALASE-RELATED"/>
    <property type="match status" value="1"/>
</dbReference>
<dbReference type="Pfam" id="PF22677">
    <property type="entry name" value="Ble-like_N"/>
    <property type="match status" value="1"/>
</dbReference>
<dbReference type="EMBL" id="FNYY01000007">
    <property type="protein sequence ID" value="SEJ55106.1"/>
    <property type="molecule type" value="Genomic_DNA"/>
</dbReference>
<gene>
    <name evidence="2" type="ORF">SAMN04487940_10759</name>
</gene>
<protein>
    <recommendedName>
        <fullName evidence="1">VOC domain-containing protein</fullName>
    </recommendedName>
</protein>
<feature type="domain" description="VOC" evidence="1">
    <location>
        <begin position="1"/>
        <end position="123"/>
    </location>
</feature>
<evidence type="ECO:0000259" key="1">
    <source>
        <dbReference type="PROSITE" id="PS51819"/>
    </source>
</evidence>
<name>A0A975WAD4_9RHOB</name>
<dbReference type="PROSITE" id="PS51819">
    <property type="entry name" value="VOC"/>
    <property type="match status" value="1"/>
</dbReference>
<dbReference type="RefSeq" id="WP_048532075.1">
    <property type="nucleotide sequence ID" value="NZ_CATLQZ010000003.1"/>
</dbReference>
<reference evidence="2 3" key="1">
    <citation type="submission" date="2016-10" db="EMBL/GenBank/DDBJ databases">
        <authorList>
            <person name="Varghese N."/>
            <person name="Submissions S."/>
        </authorList>
    </citation>
    <scope>NUCLEOTIDE SEQUENCE [LARGE SCALE GENOMIC DNA]</scope>
    <source>
        <strain evidence="2 3">FF3</strain>
    </source>
</reference>
<dbReference type="GeneID" id="80818541"/>
<sequence>MPAHFEIHVADPVRARTFYSGLFGWSFEPMPGAEEIAYHLISGPGLDAGLTGGMMQRMGEAPASGTPVRGCTLTFEVADCDDRYAWALANGGAEALPPADYPGIGRAAYVEDGEGNIVGFLAPEKGEP</sequence>
<organism evidence="2 3">
    <name type="scientific">Marinovum algicola</name>
    <dbReference type="NCBI Taxonomy" id="42444"/>
    <lineage>
        <taxon>Bacteria</taxon>
        <taxon>Pseudomonadati</taxon>
        <taxon>Pseudomonadota</taxon>
        <taxon>Alphaproteobacteria</taxon>
        <taxon>Rhodobacterales</taxon>
        <taxon>Roseobacteraceae</taxon>
        <taxon>Marinovum</taxon>
    </lineage>
</organism>
<evidence type="ECO:0000313" key="2">
    <source>
        <dbReference type="EMBL" id="SEJ55106.1"/>
    </source>
</evidence>
<dbReference type="CDD" id="cd07247">
    <property type="entry name" value="SgaA_N_like"/>
    <property type="match status" value="1"/>
</dbReference>